<dbReference type="EMBL" id="OX459952">
    <property type="protein sequence ID" value="CAI9157520.1"/>
    <property type="molecule type" value="Genomic_DNA"/>
</dbReference>
<name>A0ABN8Y962_RANTA</name>
<accession>A0ABN8Y962</accession>
<reference evidence="2" key="1">
    <citation type="submission" date="2023-04" db="EMBL/GenBank/DDBJ databases">
        <authorList>
            <consortium name="ELIXIR-Norway"/>
        </authorList>
    </citation>
    <scope>NUCLEOTIDE SEQUENCE [LARGE SCALE GENOMIC DNA]</scope>
</reference>
<feature type="region of interest" description="Disordered" evidence="1">
    <location>
        <begin position="1"/>
        <end position="70"/>
    </location>
</feature>
<feature type="compositionally biased region" description="Polar residues" evidence="1">
    <location>
        <begin position="32"/>
        <end position="50"/>
    </location>
</feature>
<keyword evidence="3" id="KW-1185">Reference proteome</keyword>
<evidence type="ECO:0000313" key="3">
    <source>
        <dbReference type="Proteomes" id="UP001176941"/>
    </source>
</evidence>
<organism evidence="2 3">
    <name type="scientific">Rangifer tarandus platyrhynchus</name>
    <name type="common">Svalbard reindeer</name>
    <dbReference type="NCBI Taxonomy" id="3082113"/>
    <lineage>
        <taxon>Eukaryota</taxon>
        <taxon>Metazoa</taxon>
        <taxon>Chordata</taxon>
        <taxon>Craniata</taxon>
        <taxon>Vertebrata</taxon>
        <taxon>Euteleostomi</taxon>
        <taxon>Mammalia</taxon>
        <taxon>Eutheria</taxon>
        <taxon>Laurasiatheria</taxon>
        <taxon>Artiodactyla</taxon>
        <taxon>Ruminantia</taxon>
        <taxon>Pecora</taxon>
        <taxon>Cervidae</taxon>
        <taxon>Odocoileinae</taxon>
        <taxon>Rangifer</taxon>
    </lineage>
</organism>
<evidence type="ECO:0000256" key="1">
    <source>
        <dbReference type="SAM" id="MobiDB-lite"/>
    </source>
</evidence>
<evidence type="ECO:0000313" key="2">
    <source>
        <dbReference type="EMBL" id="CAI9157520.1"/>
    </source>
</evidence>
<protein>
    <submittedName>
        <fullName evidence="2">Uncharacterized protein</fullName>
    </submittedName>
</protein>
<gene>
    <name evidence="2" type="ORF">MRATA1EN1_LOCUS6482</name>
</gene>
<sequence length="202" mass="22684">MRGCRHRSEHELAHSPPSQGRQCHSQEEPVTWESSSSRGTQSPQACQQEEWSLHTDSHSGNSARKPEIHDTSWGRRRCTVLGDTKRTGSNLGHHTSCRTALHLETLPHGRGFVSWVMDSHTWQLHLTRGQKAQEHLRCALGLSLNNTEENVSLGEGLYLNPTTSNPYRQLPTFQKSAANQAQVHVGDFLTQHAWLVGDSIWA</sequence>
<proteinExistence type="predicted"/>
<feature type="compositionally biased region" description="Basic and acidic residues" evidence="1">
    <location>
        <begin position="1"/>
        <end position="13"/>
    </location>
</feature>
<dbReference type="Proteomes" id="UP001176941">
    <property type="component" value="Chromosome 16"/>
</dbReference>